<dbReference type="Gene3D" id="1.25.10.10">
    <property type="entry name" value="Leucine-rich Repeat Variant"/>
    <property type="match status" value="1"/>
</dbReference>
<proteinExistence type="predicted"/>
<evidence type="ECO:0000256" key="1">
    <source>
        <dbReference type="ARBA" id="ARBA00022737"/>
    </source>
</evidence>
<sequence length="848" mass="91884">MASTARTTRPPSFGLASREETHTGLPNIWAVNRRDQTGPSWARPSAADDDVYPQRRPPTEPIAAATTSIAATTAEDSNWGASAWAPSESVPASGNATPRRTRDPYRGSQDQSFRQSLMNGFTRTASLLDDDSDHRGFRQNLNGSFDMDPSRRQDGRPPTSDYPGLRAALGEAPSRDSSLPPSRGTNGSSPSMPERFTFAGGHTPSNSIGMSRAAIAQAQLYPAGPSNPSLPPRSFDSVPRQGQQDDDSTILAAVAALSLGDRPTSSANGAGFNPGPHSFNPGVAGQGWPGNGSTPATRYLNDVVALNNSLHSVTQSGASQYATSSRGSMTDRVSPTSAPGASQSTPPQDSRGQQPLSRDLAMGSNGVGRAAPVYVNHTGNANQAASGWFLNPYLTPDFASTLQAHTYGTSSQRTVSNSMIPGYPVPVNPYMPGAALAAYSAGRNQDPTAAFRTPALNEFLADIPSNPPGGWVRTAEGGVRSALLDEFRESHASSKWDLKHIYGHIVAFSKDQLGSRFVQDQLDKATKFESENKHAYNGGRARGPERADETDPVMKEIVPHALELMKNQYGNYVIQKLFDHSDAAQKKTLTAEMKGQLYNLSVDKYGCRVVQKALDRISIDERVELVRELESNIVTLMNNEHGNHVVQKIVELLPREHLDFIMEPMRGHISTLSTQQFACRVVQRMLEQGTVKDKADIFSEVHAAAHLLISDPFGNYVAQRVPQLGTDEDKALIAERVIPHAVHYSKHKFASNVVEQCILHCSPDHVTRIRNEFTTGGPGGESPLGSLMRHQYGNYVIQKMLKTLQGAEHESFALDVQPHLADMKRDNQHSKQVLGLIQNMHLPSGAGQ</sequence>
<feature type="region of interest" description="Disordered" evidence="4">
    <location>
        <begin position="221"/>
        <end position="245"/>
    </location>
</feature>
<feature type="repeat" description="Pumilio" evidence="3">
    <location>
        <begin position="772"/>
        <end position="815"/>
    </location>
</feature>
<dbReference type="PANTHER" id="PTHR12537:SF12">
    <property type="entry name" value="MATERNAL PROTEIN PUMILIO"/>
    <property type="match status" value="1"/>
</dbReference>
<dbReference type="Proteomes" id="UP001187682">
    <property type="component" value="Unassembled WGS sequence"/>
</dbReference>
<comment type="caution">
    <text evidence="6">The sequence shown here is derived from an EMBL/GenBank/DDBJ whole genome shotgun (WGS) entry which is preliminary data.</text>
</comment>
<dbReference type="InterPro" id="IPR001313">
    <property type="entry name" value="Pumilio_RNA-bd_rpt"/>
</dbReference>
<dbReference type="InterPro" id="IPR033133">
    <property type="entry name" value="PUM-HD"/>
</dbReference>
<feature type="region of interest" description="Disordered" evidence="4">
    <location>
        <begin position="314"/>
        <end position="364"/>
    </location>
</feature>
<evidence type="ECO:0000313" key="7">
    <source>
        <dbReference type="Proteomes" id="UP001187682"/>
    </source>
</evidence>
<gene>
    <name evidence="6" type="ORF">DNG_05549</name>
</gene>
<keyword evidence="7" id="KW-1185">Reference proteome</keyword>
<comment type="function">
    <text evidence="2">RNA-binding nucleolar protein required for pre-rRNA processing. Involved in production of 18S rRNA and assembly of small ribosomal subunit.</text>
</comment>
<dbReference type="PROSITE" id="PS50302">
    <property type="entry name" value="PUM"/>
    <property type="match status" value="6"/>
</dbReference>
<feature type="repeat" description="Pumilio" evidence="3">
    <location>
        <begin position="664"/>
        <end position="699"/>
    </location>
</feature>
<dbReference type="GO" id="GO:0005737">
    <property type="term" value="C:cytoplasm"/>
    <property type="evidence" value="ECO:0007669"/>
    <property type="project" value="TreeGrafter"/>
</dbReference>
<dbReference type="Pfam" id="PF00806">
    <property type="entry name" value="PUF"/>
    <property type="match status" value="8"/>
</dbReference>
<dbReference type="AlphaFoldDB" id="A0AAE8MY31"/>
<evidence type="ECO:0000313" key="6">
    <source>
        <dbReference type="EMBL" id="SPO02871.1"/>
    </source>
</evidence>
<dbReference type="PANTHER" id="PTHR12537">
    <property type="entry name" value="RNA BINDING PROTEIN PUMILIO-RELATED"/>
    <property type="match status" value="1"/>
</dbReference>
<feature type="repeat" description="Pumilio" evidence="3">
    <location>
        <begin position="592"/>
        <end position="627"/>
    </location>
</feature>
<feature type="region of interest" description="Disordered" evidence="4">
    <location>
        <begin position="77"/>
        <end position="112"/>
    </location>
</feature>
<accession>A0AAE8MY31</accession>
<evidence type="ECO:0000256" key="4">
    <source>
        <dbReference type="SAM" id="MobiDB-lite"/>
    </source>
</evidence>
<dbReference type="SMART" id="SM00025">
    <property type="entry name" value="Pumilio"/>
    <property type="match status" value="8"/>
</dbReference>
<dbReference type="GO" id="GO:0000288">
    <property type="term" value="P:nuclear-transcribed mRNA catabolic process, deadenylation-dependent decay"/>
    <property type="evidence" value="ECO:0007669"/>
    <property type="project" value="TreeGrafter"/>
</dbReference>
<reference evidence="6" key="1">
    <citation type="submission" date="2018-03" db="EMBL/GenBank/DDBJ databases">
        <authorList>
            <person name="Guldener U."/>
        </authorList>
    </citation>
    <scope>NUCLEOTIDE SEQUENCE</scope>
</reference>
<feature type="compositionally biased region" description="Polar residues" evidence="4">
    <location>
        <begin position="314"/>
        <end position="356"/>
    </location>
</feature>
<feature type="domain" description="PUM-HD" evidence="5">
    <location>
        <begin position="479"/>
        <end position="841"/>
    </location>
</feature>
<dbReference type="InterPro" id="IPR016024">
    <property type="entry name" value="ARM-type_fold"/>
</dbReference>
<dbReference type="PROSITE" id="PS50303">
    <property type="entry name" value="PUM_HD"/>
    <property type="match status" value="1"/>
</dbReference>
<evidence type="ECO:0000256" key="3">
    <source>
        <dbReference type="PROSITE-ProRule" id="PRU00317"/>
    </source>
</evidence>
<organism evidence="6 7">
    <name type="scientific">Cephalotrichum gorgonifer</name>
    <dbReference type="NCBI Taxonomy" id="2041049"/>
    <lineage>
        <taxon>Eukaryota</taxon>
        <taxon>Fungi</taxon>
        <taxon>Dikarya</taxon>
        <taxon>Ascomycota</taxon>
        <taxon>Pezizomycotina</taxon>
        <taxon>Sordariomycetes</taxon>
        <taxon>Hypocreomycetidae</taxon>
        <taxon>Microascales</taxon>
        <taxon>Microascaceae</taxon>
        <taxon>Cephalotrichum</taxon>
    </lineage>
</organism>
<feature type="region of interest" description="Disordered" evidence="4">
    <location>
        <begin position="265"/>
        <end position="294"/>
    </location>
</feature>
<dbReference type="SUPFAM" id="SSF48371">
    <property type="entry name" value="ARM repeat"/>
    <property type="match status" value="1"/>
</dbReference>
<feature type="compositionally biased region" description="Polar residues" evidence="4">
    <location>
        <begin position="1"/>
        <end position="10"/>
    </location>
</feature>
<protein>
    <recommendedName>
        <fullName evidence="5">PUM-HD domain-containing protein</fullName>
    </recommendedName>
</protein>
<keyword evidence="1" id="KW-0677">Repeat</keyword>
<evidence type="ECO:0000259" key="5">
    <source>
        <dbReference type="PROSITE" id="PS50303"/>
    </source>
</evidence>
<dbReference type="InterPro" id="IPR033712">
    <property type="entry name" value="Pumilio_RNA-bd"/>
</dbReference>
<dbReference type="GO" id="GO:0003730">
    <property type="term" value="F:mRNA 3'-UTR binding"/>
    <property type="evidence" value="ECO:0007669"/>
    <property type="project" value="TreeGrafter"/>
</dbReference>
<feature type="region of interest" description="Disordered" evidence="4">
    <location>
        <begin position="1"/>
        <end position="59"/>
    </location>
</feature>
<dbReference type="CDD" id="cd07920">
    <property type="entry name" value="Pumilio"/>
    <property type="match status" value="1"/>
</dbReference>
<feature type="repeat" description="Pumilio" evidence="3">
    <location>
        <begin position="700"/>
        <end position="735"/>
    </location>
</feature>
<dbReference type="InterPro" id="IPR011989">
    <property type="entry name" value="ARM-like"/>
</dbReference>
<feature type="repeat" description="Pumilio" evidence="3">
    <location>
        <begin position="556"/>
        <end position="591"/>
    </location>
</feature>
<feature type="repeat" description="Pumilio" evidence="3">
    <location>
        <begin position="628"/>
        <end position="663"/>
    </location>
</feature>
<feature type="region of interest" description="Disordered" evidence="4">
    <location>
        <begin position="125"/>
        <end position="208"/>
    </location>
</feature>
<feature type="compositionally biased region" description="Polar residues" evidence="4">
    <location>
        <begin position="175"/>
        <end position="191"/>
    </location>
</feature>
<name>A0AAE8MY31_9PEZI</name>
<dbReference type="EMBL" id="ONZQ02000007">
    <property type="protein sequence ID" value="SPO02871.1"/>
    <property type="molecule type" value="Genomic_DNA"/>
</dbReference>
<evidence type="ECO:0000256" key="2">
    <source>
        <dbReference type="ARBA" id="ARBA00024893"/>
    </source>
</evidence>